<evidence type="ECO:0000256" key="3">
    <source>
        <dbReference type="ARBA" id="ARBA00022692"/>
    </source>
</evidence>
<dbReference type="Proteomes" id="UP000271098">
    <property type="component" value="Unassembled WGS sequence"/>
</dbReference>
<dbReference type="InterPro" id="IPR036259">
    <property type="entry name" value="MFS_trans_sf"/>
</dbReference>
<dbReference type="GO" id="GO:0016324">
    <property type="term" value="C:apical plasma membrane"/>
    <property type="evidence" value="ECO:0007669"/>
    <property type="project" value="TreeGrafter"/>
</dbReference>
<evidence type="ECO:0000256" key="4">
    <source>
        <dbReference type="ARBA" id="ARBA00022989"/>
    </source>
</evidence>
<keyword evidence="4 6" id="KW-1133">Transmembrane helix</keyword>
<dbReference type="Gene3D" id="1.20.1250.20">
    <property type="entry name" value="MFS general substrate transporter like domains"/>
    <property type="match status" value="1"/>
</dbReference>
<organism evidence="7 8">
    <name type="scientific">Gongylonema pulchrum</name>
    <dbReference type="NCBI Taxonomy" id="637853"/>
    <lineage>
        <taxon>Eukaryota</taxon>
        <taxon>Metazoa</taxon>
        <taxon>Ecdysozoa</taxon>
        <taxon>Nematoda</taxon>
        <taxon>Chromadorea</taxon>
        <taxon>Rhabditida</taxon>
        <taxon>Spirurina</taxon>
        <taxon>Spiruromorpha</taxon>
        <taxon>Spiruroidea</taxon>
        <taxon>Gongylonematidae</taxon>
        <taxon>Gongylonema</taxon>
    </lineage>
</organism>
<reference evidence="7 8" key="1">
    <citation type="submission" date="2018-11" db="EMBL/GenBank/DDBJ databases">
        <authorList>
            <consortium name="Pathogen Informatics"/>
        </authorList>
    </citation>
    <scope>NUCLEOTIDE SEQUENCE [LARGE SCALE GENOMIC DNA]</scope>
</reference>
<evidence type="ECO:0000256" key="6">
    <source>
        <dbReference type="SAM" id="Phobius"/>
    </source>
</evidence>
<dbReference type="InterPro" id="IPR050814">
    <property type="entry name" value="Myo-inositol_Transporter"/>
</dbReference>
<gene>
    <name evidence="7" type="ORF">GPUH_LOCUS7732</name>
</gene>
<keyword evidence="5 6" id="KW-0472">Membrane</keyword>
<evidence type="ECO:0000256" key="2">
    <source>
        <dbReference type="ARBA" id="ARBA00022448"/>
    </source>
</evidence>
<dbReference type="GO" id="GO:0005366">
    <property type="term" value="F:myo-inositol:proton symporter activity"/>
    <property type="evidence" value="ECO:0007669"/>
    <property type="project" value="TreeGrafter"/>
</dbReference>
<comment type="subcellular location">
    <subcellularLocation>
        <location evidence="1">Membrane</location>
    </subcellularLocation>
</comment>
<dbReference type="Pfam" id="PF00083">
    <property type="entry name" value="Sugar_tr"/>
    <property type="match status" value="1"/>
</dbReference>
<dbReference type="PANTHER" id="PTHR48020">
    <property type="entry name" value="PROTON MYO-INOSITOL COTRANSPORTER"/>
    <property type="match status" value="1"/>
</dbReference>
<dbReference type="OrthoDB" id="6339427at2759"/>
<evidence type="ECO:0000313" key="8">
    <source>
        <dbReference type="Proteomes" id="UP000271098"/>
    </source>
</evidence>
<dbReference type="PANTHER" id="PTHR48020:SF12">
    <property type="entry name" value="PROTON MYO-INOSITOL COTRANSPORTER"/>
    <property type="match status" value="1"/>
</dbReference>
<dbReference type="SUPFAM" id="SSF103473">
    <property type="entry name" value="MFS general substrate transporter"/>
    <property type="match status" value="1"/>
</dbReference>
<dbReference type="InterPro" id="IPR005828">
    <property type="entry name" value="MFS_sugar_transport-like"/>
</dbReference>
<name>A0A3P6RWU0_9BILA</name>
<dbReference type="EMBL" id="UYRT01020756">
    <property type="protein sequence ID" value="VDK59450.1"/>
    <property type="molecule type" value="Genomic_DNA"/>
</dbReference>
<evidence type="ECO:0008006" key="9">
    <source>
        <dbReference type="Google" id="ProtNLM"/>
    </source>
</evidence>
<sequence>MITHGRQAEAQQVLRKLYGDDKKWIDYEMGEVKREMQREVIMRQERGNEFVLWRVLRTKHVRKALMLGCALQMFQQLAAINAILYVSFAHGLDLTSPVQVVGTIPPLKLIERLGRRTLVLTSLVGVIITLCMMGGAFIIVNRDSAKIDPGEFRINKCFLGY</sequence>
<evidence type="ECO:0000313" key="7">
    <source>
        <dbReference type="EMBL" id="VDK59450.1"/>
    </source>
</evidence>
<keyword evidence="2" id="KW-0813">Transport</keyword>
<evidence type="ECO:0000256" key="5">
    <source>
        <dbReference type="ARBA" id="ARBA00023136"/>
    </source>
</evidence>
<keyword evidence="3 6" id="KW-0812">Transmembrane</keyword>
<keyword evidence="8" id="KW-1185">Reference proteome</keyword>
<evidence type="ECO:0000256" key="1">
    <source>
        <dbReference type="ARBA" id="ARBA00004370"/>
    </source>
</evidence>
<proteinExistence type="predicted"/>
<dbReference type="AlphaFoldDB" id="A0A3P6RWU0"/>
<feature type="transmembrane region" description="Helical" evidence="6">
    <location>
        <begin position="64"/>
        <end position="88"/>
    </location>
</feature>
<protein>
    <recommendedName>
        <fullName evidence="9">MFS domain-containing protein</fullName>
    </recommendedName>
</protein>
<feature type="transmembrane region" description="Helical" evidence="6">
    <location>
        <begin position="118"/>
        <end position="140"/>
    </location>
</feature>
<accession>A0A3P6RWU0</accession>